<feature type="region of interest" description="Disordered" evidence="12">
    <location>
        <begin position="416"/>
        <end position="436"/>
    </location>
</feature>
<evidence type="ECO:0000256" key="12">
    <source>
        <dbReference type="SAM" id="MobiDB-lite"/>
    </source>
</evidence>
<evidence type="ECO:0000256" key="2">
    <source>
        <dbReference type="ARBA" id="ARBA00012832"/>
    </source>
</evidence>
<name>A0ABR3V6U2_HUMIN</name>
<evidence type="ECO:0000313" key="15">
    <source>
        <dbReference type="Proteomes" id="UP001583172"/>
    </source>
</evidence>
<dbReference type="InterPro" id="IPR015803">
    <property type="entry name" value="Cys-tRNA-ligase"/>
</dbReference>
<dbReference type="HAMAP" id="MF_00041">
    <property type="entry name" value="Cys_tRNA_synth"/>
    <property type="match status" value="1"/>
</dbReference>
<dbReference type="EMBL" id="JAZGSY010000289">
    <property type="protein sequence ID" value="KAL1837493.1"/>
    <property type="molecule type" value="Genomic_DNA"/>
</dbReference>
<keyword evidence="4" id="KW-0479">Metal-binding</keyword>
<dbReference type="SUPFAM" id="SSF47323">
    <property type="entry name" value="Anticodon-binding domain of a subclass of class I aminoacyl-tRNA synthetases"/>
    <property type="match status" value="1"/>
</dbReference>
<feature type="domain" description="tRNA synthetases class I catalytic" evidence="13">
    <location>
        <begin position="149"/>
        <end position="579"/>
    </location>
</feature>
<evidence type="ECO:0000256" key="10">
    <source>
        <dbReference type="ARBA" id="ARBA00031499"/>
    </source>
</evidence>
<keyword evidence="9" id="KW-0030">Aminoacyl-tRNA synthetase</keyword>
<dbReference type="Pfam" id="PF01406">
    <property type="entry name" value="tRNA-synt_1e"/>
    <property type="match status" value="1"/>
</dbReference>
<keyword evidence="7" id="KW-0067">ATP-binding</keyword>
<keyword evidence="5" id="KW-0547">Nucleotide-binding</keyword>
<keyword evidence="11" id="KW-0175">Coiled coil</keyword>
<dbReference type="InterPro" id="IPR032678">
    <property type="entry name" value="tRNA-synt_1_cat_dom"/>
</dbReference>
<dbReference type="PANTHER" id="PTHR10890:SF3">
    <property type="entry name" value="CYSTEINE--TRNA LIGASE, CYTOPLASMIC"/>
    <property type="match status" value="1"/>
</dbReference>
<evidence type="ECO:0000256" key="11">
    <source>
        <dbReference type="SAM" id="Coils"/>
    </source>
</evidence>
<dbReference type="PRINTS" id="PR00983">
    <property type="entry name" value="TRNASYNTHCYS"/>
</dbReference>
<dbReference type="InterPro" id="IPR024909">
    <property type="entry name" value="Cys-tRNA/MSH_ligase"/>
</dbReference>
<evidence type="ECO:0000256" key="8">
    <source>
        <dbReference type="ARBA" id="ARBA00022917"/>
    </source>
</evidence>
<feature type="coiled-coil region" evidence="11">
    <location>
        <begin position="836"/>
        <end position="870"/>
    </location>
</feature>
<keyword evidence="3" id="KW-0436">Ligase</keyword>
<evidence type="ECO:0000256" key="1">
    <source>
        <dbReference type="ARBA" id="ARBA00001947"/>
    </source>
</evidence>
<evidence type="ECO:0000256" key="4">
    <source>
        <dbReference type="ARBA" id="ARBA00022723"/>
    </source>
</evidence>
<dbReference type="InterPro" id="IPR014729">
    <property type="entry name" value="Rossmann-like_a/b/a_fold"/>
</dbReference>
<organism evidence="14 15">
    <name type="scientific">Humicola insolens</name>
    <name type="common">Soft-rot fungus</name>
    <dbReference type="NCBI Taxonomy" id="85995"/>
    <lineage>
        <taxon>Eukaryota</taxon>
        <taxon>Fungi</taxon>
        <taxon>Dikarya</taxon>
        <taxon>Ascomycota</taxon>
        <taxon>Pezizomycotina</taxon>
        <taxon>Sordariomycetes</taxon>
        <taxon>Sordariomycetidae</taxon>
        <taxon>Sordariales</taxon>
        <taxon>Chaetomiaceae</taxon>
        <taxon>Mycothermus</taxon>
    </lineage>
</organism>
<dbReference type="Gene3D" id="3.40.50.450">
    <property type="match status" value="1"/>
</dbReference>
<dbReference type="SUPFAM" id="SSF52374">
    <property type="entry name" value="Nucleotidylyl transferase"/>
    <property type="match status" value="1"/>
</dbReference>
<comment type="caution">
    <text evidence="14">The sequence shown here is derived from an EMBL/GenBank/DDBJ whole genome shotgun (WGS) entry which is preliminary data.</text>
</comment>
<evidence type="ECO:0000256" key="5">
    <source>
        <dbReference type="ARBA" id="ARBA00022741"/>
    </source>
</evidence>
<dbReference type="Gene3D" id="3.40.50.620">
    <property type="entry name" value="HUPs"/>
    <property type="match status" value="2"/>
</dbReference>
<evidence type="ECO:0000256" key="9">
    <source>
        <dbReference type="ARBA" id="ARBA00023146"/>
    </source>
</evidence>
<dbReference type="InterPro" id="IPR039470">
    <property type="entry name" value="Nuc_deoxyri_tr2"/>
</dbReference>
<evidence type="ECO:0000256" key="7">
    <source>
        <dbReference type="ARBA" id="ARBA00022840"/>
    </source>
</evidence>
<keyword evidence="8" id="KW-0648">Protein biosynthesis</keyword>
<evidence type="ECO:0000256" key="3">
    <source>
        <dbReference type="ARBA" id="ARBA00022598"/>
    </source>
</evidence>
<evidence type="ECO:0000256" key="6">
    <source>
        <dbReference type="ARBA" id="ARBA00022833"/>
    </source>
</evidence>
<dbReference type="NCBIfam" id="TIGR00435">
    <property type="entry name" value="cysS"/>
    <property type="match status" value="1"/>
</dbReference>
<evidence type="ECO:0000313" key="14">
    <source>
        <dbReference type="EMBL" id="KAL1837493.1"/>
    </source>
</evidence>
<proteinExistence type="inferred from homology"/>
<dbReference type="PANTHER" id="PTHR10890">
    <property type="entry name" value="CYSTEINYL-TRNA SYNTHETASE"/>
    <property type="match status" value="1"/>
</dbReference>
<evidence type="ECO:0000259" key="13">
    <source>
        <dbReference type="Pfam" id="PF01406"/>
    </source>
</evidence>
<keyword evidence="15" id="KW-1185">Reference proteome</keyword>
<protein>
    <recommendedName>
        <fullName evidence="2">cysteine--tRNA ligase</fullName>
        <ecNumber evidence="2">6.1.1.16</ecNumber>
    </recommendedName>
    <alternativeName>
        <fullName evidence="10">Cysteinyl-tRNA synthetase</fullName>
    </alternativeName>
</protein>
<keyword evidence="6" id="KW-0862">Zinc</keyword>
<gene>
    <name evidence="14" type="ORF">VTJ49DRAFT_3737</name>
</gene>
<comment type="cofactor">
    <cofactor evidence="1">
        <name>Zn(2+)</name>
        <dbReference type="ChEBI" id="CHEBI:29105"/>
    </cofactor>
</comment>
<dbReference type="EC" id="6.1.1.16" evidence="2"/>
<reference evidence="14 15" key="1">
    <citation type="journal article" date="2024" name="Commun. Biol.">
        <title>Comparative genomic analysis of thermophilic fungi reveals convergent evolutionary adaptations and gene losses.</title>
        <authorList>
            <person name="Steindorff A.S."/>
            <person name="Aguilar-Pontes M.V."/>
            <person name="Robinson A.J."/>
            <person name="Andreopoulos B."/>
            <person name="LaButti K."/>
            <person name="Kuo A."/>
            <person name="Mondo S."/>
            <person name="Riley R."/>
            <person name="Otillar R."/>
            <person name="Haridas S."/>
            <person name="Lipzen A."/>
            <person name="Grimwood J."/>
            <person name="Schmutz J."/>
            <person name="Clum A."/>
            <person name="Reid I.D."/>
            <person name="Moisan M.C."/>
            <person name="Butler G."/>
            <person name="Nguyen T.T.M."/>
            <person name="Dewar K."/>
            <person name="Conant G."/>
            <person name="Drula E."/>
            <person name="Henrissat B."/>
            <person name="Hansel C."/>
            <person name="Singer S."/>
            <person name="Hutchinson M.I."/>
            <person name="de Vries R.P."/>
            <person name="Natvig D.O."/>
            <person name="Powell A.J."/>
            <person name="Tsang A."/>
            <person name="Grigoriev I.V."/>
        </authorList>
    </citation>
    <scope>NUCLEOTIDE SEQUENCE [LARGE SCALE GENOMIC DNA]</scope>
    <source>
        <strain evidence="14 15">CBS 620.91</strain>
    </source>
</reference>
<accession>A0ABR3V6U2</accession>
<dbReference type="Pfam" id="PF15891">
    <property type="entry name" value="Nuc_deoxyri_tr2"/>
    <property type="match status" value="1"/>
</dbReference>
<sequence length="933" mass="103578">MPNPPSTCAKAQLIHAPSRPTITGHTSIFLAGTTTSDPAKPDWRETLTTALTHLPITILNPLRPDWKSLLPEDASHAPFREQVEWELDMQERADLVVVYFGAATDAPISLLELGLSKPLIRHATNALPTVECAPSPDFTNPSLRGPVPFVPREPGKVSWYACGPTTYDLSHLGHARNYVSTDIIRRILMHHFGFKVYFVMNYTDIDDKIIIKARRKRLLELEREKPYTPEQIRDLITKAFLAYAESNLSLLTSQPGLDEHNYLERRDAAYGSVLAGGTLSGEGKPGDAEAKVKMHLSNMDSAAKSLRESTGFDGAEEVLLPYLDSLYKETIDTSDQTIFTNLTQAMEKAFNDDMQALNVLPPDAVTRVTEYVPQIVAFVEQIIKKGFAYEANGSVYFDIAAFEKAGNTYARLRPESKNDKALQEEGEGSLSKSLEGKKRPGDFALWKKSKPGEPYWPSPWGAGRPGWHIECSVMASDKLGEQMDIHSGGIDLAFPHHDNELAQSEAYFHQGKEHTWVNYFLHMGHLSIAGSKMSKSLKNFQTIQDALATTYTSRNMRIVFLMGRWNDGVEISQDMRKQADSWESTVDNFFTNVKAKLAAAGSSTDGLEKLSLENDSKAQALLDELERAKKDLDAAFRNSFDTPGAMQVILRLVRDANIYMNDKSVEPSLAAIEAVARWVTKVVGILGLDAGAQPPYDGLGWTSSGAAAAGDVDPQTAVKPYAEAYAKVKADVQALGLSAQSIQTLLEQQQPESEFAELEKSGERDVEKLAMPYLRATSRLRDELRTIVSTLEPASKQAVLALSDRIRDYDLTDLGVQLDDQIDKPSLIKFVPAARLIAAREEKAALVAEKARQKEEARKAREKADEEKWAKAKVSPQDMFKADAKYSEWDADGLPTKLADGSEVPKSQVKKLKKEWERQKKLHEEYLAKFGSA</sequence>
<dbReference type="Proteomes" id="UP001583172">
    <property type="component" value="Unassembled WGS sequence"/>
</dbReference>
<dbReference type="InterPro" id="IPR009080">
    <property type="entry name" value="tRNAsynth_Ia_anticodon-bd"/>
</dbReference>